<dbReference type="AlphaFoldDB" id="A0A842I2S7"/>
<evidence type="ECO:0000256" key="2">
    <source>
        <dbReference type="ARBA" id="ARBA00022475"/>
    </source>
</evidence>
<comment type="similarity">
    <text evidence="6">Belongs to the ABC-4 integral membrane protein family.</text>
</comment>
<protein>
    <submittedName>
        <fullName evidence="10">ABC transporter permease</fullName>
    </submittedName>
</protein>
<organism evidence="10 11">
    <name type="scientific">Paragemmobacter straminiformis</name>
    <dbReference type="NCBI Taxonomy" id="2045119"/>
    <lineage>
        <taxon>Bacteria</taxon>
        <taxon>Pseudomonadati</taxon>
        <taxon>Pseudomonadota</taxon>
        <taxon>Alphaproteobacteria</taxon>
        <taxon>Rhodobacterales</taxon>
        <taxon>Paracoccaceae</taxon>
        <taxon>Paragemmobacter</taxon>
    </lineage>
</organism>
<evidence type="ECO:0000256" key="1">
    <source>
        <dbReference type="ARBA" id="ARBA00004651"/>
    </source>
</evidence>
<evidence type="ECO:0000256" key="6">
    <source>
        <dbReference type="ARBA" id="ARBA00038076"/>
    </source>
</evidence>
<keyword evidence="4 7" id="KW-1133">Transmembrane helix</keyword>
<feature type="transmembrane region" description="Helical" evidence="7">
    <location>
        <begin position="323"/>
        <end position="352"/>
    </location>
</feature>
<keyword evidence="5 7" id="KW-0472">Membrane</keyword>
<evidence type="ECO:0000256" key="5">
    <source>
        <dbReference type="ARBA" id="ARBA00023136"/>
    </source>
</evidence>
<feature type="domain" description="MacB-like periplasmic core" evidence="9">
    <location>
        <begin position="20"/>
        <end position="240"/>
    </location>
</feature>
<dbReference type="Pfam" id="PF12704">
    <property type="entry name" value="MacB_PCD"/>
    <property type="match status" value="1"/>
</dbReference>
<dbReference type="EMBL" id="JACLQD010000001">
    <property type="protein sequence ID" value="MBC2834230.1"/>
    <property type="molecule type" value="Genomic_DNA"/>
</dbReference>
<feature type="transmembrane region" description="Helical" evidence="7">
    <location>
        <begin position="21"/>
        <end position="41"/>
    </location>
</feature>
<dbReference type="InterPro" id="IPR003838">
    <property type="entry name" value="ABC3_permease_C"/>
</dbReference>
<feature type="transmembrane region" description="Helical" evidence="7">
    <location>
        <begin position="278"/>
        <end position="302"/>
    </location>
</feature>
<dbReference type="GO" id="GO:0022857">
    <property type="term" value="F:transmembrane transporter activity"/>
    <property type="evidence" value="ECO:0007669"/>
    <property type="project" value="TreeGrafter"/>
</dbReference>
<keyword evidence="11" id="KW-1185">Reference proteome</keyword>
<comment type="caution">
    <text evidence="10">The sequence shown here is derived from an EMBL/GenBank/DDBJ whole genome shotgun (WGS) entry which is preliminary data.</text>
</comment>
<dbReference type="PANTHER" id="PTHR30572:SF4">
    <property type="entry name" value="ABC TRANSPORTER PERMEASE YTRF"/>
    <property type="match status" value="1"/>
</dbReference>
<evidence type="ECO:0000256" key="7">
    <source>
        <dbReference type="SAM" id="Phobius"/>
    </source>
</evidence>
<reference evidence="10 11" key="1">
    <citation type="journal article" date="2017" name="Int. J. Syst. Evol. Microbiol.">
        <title>Gemmobacter straminiformis sp. nov., isolated from an artificial fountain.</title>
        <authorList>
            <person name="Kang J.Y."/>
            <person name="Kim M.J."/>
            <person name="Chun J."/>
            <person name="Son K.P."/>
            <person name="Jahng K.Y."/>
        </authorList>
    </citation>
    <scope>NUCLEOTIDE SEQUENCE [LARGE SCALE GENOMIC DNA]</scope>
    <source>
        <strain evidence="10 11">CAM-8</strain>
    </source>
</reference>
<gene>
    <name evidence="10" type="ORF">H7F16_01840</name>
</gene>
<dbReference type="InterPro" id="IPR025857">
    <property type="entry name" value="MacB_PCD"/>
</dbReference>
<feature type="domain" description="ABC3 transporter permease C-terminal" evidence="8">
    <location>
        <begin position="281"/>
        <end position="394"/>
    </location>
</feature>
<keyword evidence="3 7" id="KW-0812">Transmembrane</keyword>
<evidence type="ECO:0000313" key="11">
    <source>
        <dbReference type="Proteomes" id="UP000555411"/>
    </source>
</evidence>
<dbReference type="GO" id="GO:0005886">
    <property type="term" value="C:plasma membrane"/>
    <property type="evidence" value="ECO:0007669"/>
    <property type="project" value="UniProtKB-SubCell"/>
</dbReference>
<dbReference type="RefSeq" id="WP_185795848.1">
    <property type="nucleotide sequence ID" value="NZ_JACLQD010000001.1"/>
</dbReference>
<dbReference type="Proteomes" id="UP000555411">
    <property type="component" value="Unassembled WGS sequence"/>
</dbReference>
<evidence type="ECO:0000259" key="9">
    <source>
        <dbReference type="Pfam" id="PF12704"/>
    </source>
</evidence>
<dbReference type="InterPro" id="IPR050250">
    <property type="entry name" value="Macrolide_Exporter_MacB"/>
</dbReference>
<comment type="subcellular location">
    <subcellularLocation>
        <location evidence="1">Cell membrane</location>
        <topology evidence="1">Multi-pass membrane protein</topology>
    </subcellularLocation>
</comment>
<feature type="transmembrane region" description="Helical" evidence="7">
    <location>
        <begin position="364"/>
        <end position="384"/>
    </location>
</feature>
<keyword evidence="2" id="KW-1003">Cell membrane</keyword>
<evidence type="ECO:0000256" key="4">
    <source>
        <dbReference type="ARBA" id="ARBA00022989"/>
    </source>
</evidence>
<name>A0A842I2S7_9RHOB</name>
<sequence length="401" mass="41938">MLWETVRLAFRAIIRNKLRSFLTVLGVVIGVAAVIAMVTVGQGSSAQVSANVASLGTNVLVLRPGRQTMGPGPREDAPQFTLRDAEALSDLTVAAAVAPTTTTAATVVFGGANRSTQITGSTAGYLAASNWQLAKGRSFSEAEERGGAAVCIIGETVRQSLFGAGDPVGQAIRVKSVSCTVIGLFSPKGAGSFGQDQDDIVLMPIRAVQKRLEGKDDVERITVALKKSVTAERGTRDIQNLMRDRRRIGIGKDDDFSVTNMAEIASMLTSINSVLTGLLSSVAAVSLLVGGIGIMNIMLVSVTERTREIGIRLAVGATSGQVLTQFLVEAVVLSVLGGVIGIALGLALAYGASQFMTIPFAPQVSVVALAFCFSAFIGVVFGFFPARRAAKLDPIDALRHQ</sequence>
<evidence type="ECO:0000259" key="8">
    <source>
        <dbReference type="Pfam" id="PF02687"/>
    </source>
</evidence>
<dbReference type="PANTHER" id="PTHR30572">
    <property type="entry name" value="MEMBRANE COMPONENT OF TRANSPORTER-RELATED"/>
    <property type="match status" value="1"/>
</dbReference>
<evidence type="ECO:0000256" key="3">
    <source>
        <dbReference type="ARBA" id="ARBA00022692"/>
    </source>
</evidence>
<accession>A0A842I2S7</accession>
<dbReference type="Pfam" id="PF02687">
    <property type="entry name" value="FtsX"/>
    <property type="match status" value="1"/>
</dbReference>
<evidence type="ECO:0000313" key="10">
    <source>
        <dbReference type="EMBL" id="MBC2834230.1"/>
    </source>
</evidence>
<proteinExistence type="inferred from homology"/>